<gene>
    <name evidence="1" type="ORF">GCM10010280_64810</name>
</gene>
<dbReference type="AlphaFoldDB" id="A0A918C7W4"/>
<evidence type="ECO:0000313" key="1">
    <source>
        <dbReference type="EMBL" id="GGR08133.1"/>
    </source>
</evidence>
<protein>
    <submittedName>
        <fullName evidence="1">Uncharacterized protein</fullName>
    </submittedName>
</protein>
<reference evidence="1" key="1">
    <citation type="journal article" date="2014" name="Int. J. Syst. Evol. Microbiol.">
        <title>Complete genome sequence of Corynebacterium casei LMG S-19264T (=DSM 44701T), isolated from a smear-ripened cheese.</title>
        <authorList>
            <consortium name="US DOE Joint Genome Institute (JGI-PGF)"/>
            <person name="Walter F."/>
            <person name="Albersmeier A."/>
            <person name="Kalinowski J."/>
            <person name="Ruckert C."/>
        </authorList>
    </citation>
    <scope>NUCLEOTIDE SEQUENCE</scope>
    <source>
        <strain evidence="1">JCM 4403</strain>
    </source>
</reference>
<proteinExistence type="predicted"/>
<reference evidence="1" key="2">
    <citation type="submission" date="2020-09" db="EMBL/GenBank/DDBJ databases">
        <authorList>
            <person name="Sun Q."/>
            <person name="Ohkuma M."/>
        </authorList>
    </citation>
    <scope>NUCLEOTIDE SEQUENCE</scope>
    <source>
        <strain evidence="1">JCM 4403</strain>
    </source>
</reference>
<sequence length="118" mass="13486">MMKSLVGAPTREAYPWVHGRCDDPAGADEEILGEELEVGPFSASEVGLFFSYLAESIQRKKRFRIHYITYCDQGHARKGVRDCPTCTFGDLGDLVSLATFRVVHVFLTDERWEWIRET</sequence>
<name>A0A918C7W4_9ACTN</name>
<dbReference type="EMBL" id="BMTU01000021">
    <property type="protein sequence ID" value="GGR08133.1"/>
    <property type="molecule type" value="Genomic_DNA"/>
</dbReference>
<dbReference type="Proteomes" id="UP000656732">
    <property type="component" value="Unassembled WGS sequence"/>
</dbReference>
<accession>A0A918C7W4</accession>
<evidence type="ECO:0000313" key="2">
    <source>
        <dbReference type="Proteomes" id="UP000656732"/>
    </source>
</evidence>
<organism evidence="1 2">
    <name type="scientific">Streptomyces pilosus</name>
    <dbReference type="NCBI Taxonomy" id="28893"/>
    <lineage>
        <taxon>Bacteria</taxon>
        <taxon>Bacillati</taxon>
        <taxon>Actinomycetota</taxon>
        <taxon>Actinomycetes</taxon>
        <taxon>Kitasatosporales</taxon>
        <taxon>Streptomycetaceae</taxon>
        <taxon>Streptomyces</taxon>
    </lineage>
</organism>
<keyword evidence="2" id="KW-1185">Reference proteome</keyword>
<comment type="caution">
    <text evidence="1">The sequence shown here is derived from an EMBL/GenBank/DDBJ whole genome shotgun (WGS) entry which is preliminary data.</text>
</comment>